<proteinExistence type="predicted"/>
<evidence type="ECO:0000259" key="2">
    <source>
        <dbReference type="Pfam" id="PF10881"/>
    </source>
</evidence>
<feature type="compositionally biased region" description="Low complexity" evidence="1">
    <location>
        <begin position="43"/>
        <end position="63"/>
    </location>
</feature>
<sequence length="247" mass="26340">MLRGMELLGLIIALVFMGLCIGVGVALAPRALKLLSAATTGVPVSSVRSPRPASRPATPAGSRSPGGTGRHPDPNPFPGLDAEIRARVAAQTSTPPASSAPTPDGVPDQLPVRTKQYFLARSEVAFLAALEASLPGGYRVFPNVRLNDLFFITTRHPGQQKGAYARLRDKHVDFLVVALPEHRPVFAIELDGASHDTAQQQYRDAVKDVAFRSAGLPLIRLRAEVQYSPASLRTALSEHLSIGHAHA</sequence>
<feature type="compositionally biased region" description="Low complexity" evidence="1">
    <location>
        <begin position="89"/>
        <end position="103"/>
    </location>
</feature>
<dbReference type="AlphaFoldDB" id="A0A8H9GT09"/>
<name>A0A8H9GT09_9DEIO</name>
<accession>A0A8H9GT09</accession>
<evidence type="ECO:0000313" key="3">
    <source>
        <dbReference type="EMBL" id="GGM59855.1"/>
    </source>
</evidence>
<dbReference type="Proteomes" id="UP000600547">
    <property type="component" value="Unassembled WGS sequence"/>
</dbReference>
<comment type="caution">
    <text evidence="3">The sequence shown here is derived from an EMBL/GenBank/DDBJ whole genome shotgun (WGS) entry which is preliminary data.</text>
</comment>
<evidence type="ECO:0000256" key="1">
    <source>
        <dbReference type="SAM" id="MobiDB-lite"/>
    </source>
</evidence>
<dbReference type="Pfam" id="PF10881">
    <property type="entry name" value="DUF2726"/>
    <property type="match status" value="1"/>
</dbReference>
<gene>
    <name evidence="3" type="ORF">GCM10008956_39450</name>
</gene>
<organism evidence="3 4">
    <name type="scientific">Deinococcus arenae</name>
    <dbReference type="NCBI Taxonomy" id="1452751"/>
    <lineage>
        <taxon>Bacteria</taxon>
        <taxon>Thermotogati</taxon>
        <taxon>Deinococcota</taxon>
        <taxon>Deinococci</taxon>
        <taxon>Deinococcales</taxon>
        <taxon>Deinococcaceae</taxon>
        <taxon>Deinococcus</taxon>
    </lineage>
</organism>
<dbReference type="EMBL" id="BMQG01000032">
    <property type="protein sequence ID" value="GGM59855.1"/>
    <property type="molecule type" value="Genomic_DNA"/>
</dbReference>
<reference evidence="4" key="1">
    <citation type="journal article" date="2019" name="Int. J. Syst. Evol. Microbiol.">
        <title>The Global Catalogue of Microorganisms (GCM) 10K type strain sequencing project: providing services to taxonomists for standard genome sequencing and annotation.</title>
        <authorList>
            <consortium name="The Broad Institute Genomics Platform"/>
            <consortium name="The Broad Institute Genome Sequencing Center for Infectious Disease"/>
            <person name="Wu L."/>
            <person name="Ma J."/>
        </authorList>
    </citation>
    <scope>NUCLEOTIDE SEQUENCE [LARGE SCALE GENOMIC DNA]</scope>
    <source>
        <strain evidence="4">JCM 31047</strain>
    </source>
</reference>
<feature type="region of interest" description="Disordered" evidence="1">
    <location>
        <begin position="43"/>
        <end position="109"/>
    </location>
</feature>
<feature type="domain" description="DUF2726" evidence="2">
    <location>
        <begin position="116"/>
        <end position="238"/>
    </location>
</feature>
<evidence type="ECO:0000313" key="4">
    <source>
        <dbReference type="Proteomes" id="UP000600547"/>
    </source>
</evidence>
<dbReference type="InterPro" id="IPR024402">
    <property type="entry name" value="DUF2726"/>
</dbReference>
<protein>
    <recommendedName>
        <fullName evidence="2">DUF2726 domain-containing protein</fullName>
    </recommendedName>
</protein>
<keyword evidence="4" id="KW-1185">Reference proteome</keyword>